<dbReference type="AlphaFoldDB" id="A0A4Z1SX79"/>
<reference evidence="10 11" key="1">
    <citation type="submission" date="2019-05" db="EMBL/GenBank/DDBJ databases">
        <title>The compact genome of Giardia muris reveals important steps in the evolution of intestinal protozoan parasites.</title>
        <authorList>
            <person name="Xu F."/>
            <person name="Jimenez-Gonzalez A."/>
            <person name="Einarsson E."/>
            <person name="Astvaldsson A."/>
            <person name="Peirasmaki D."/>
            <person name="Eckmann L."/>
            <person name="Andersson J.O."/>
            <person name="Svard S.G."/>
            <person name="Jerlstrom-Hultqvist J."/>
        </authorList>
    </citation>
    <scope>NUCLEOTIDE SEQUENCE [LARGE SCALE GENOMIC DNA]</scope>
    <source>
        <strain evidence="10 11">Roberts-Thomson</strain>
    </source>
</reference>
<keyword evidence="4 7" id="KW-1133">Transmembrane helix</keyword>
<dbReference type="PANTHER" id="PTHR13412">
    <property type="entry name" value="T-CELL IMMUNOMODULATORY PROTEIN HOMOLOG"/>
    <property type="match status" value="1"/>
</dbReference>
<evidence type="ECO:0000256" key="5">
    <source>
        <dbReference type="ARBA" id="ARBA00023136"/>
    </source>
</evidence>
<feature type="domain" description="T-cell immunomodulatory protein TIP C2" evidence="9">
    <location>
        <begin position="579"/>
        <end position="676"/>
    </location>
</feature>
<dbReference type="EMBL" id="VDLU01000001">
    <property type="protein sequence ID" value="TNJ29435.1"/>
    <property type="molecule type" value="Genomic_DNA"/>
</dbReference>
<comment type="caution">
    <text evidence="10">The sequence shown here is derived from an EMBL/GenBank/DDBJ whole genome shotgun (WGS) entry which is preliminary data.</text>
</comment>
<dbReference type="InterPro" id="IPR024881">
    <property type="entry name" value="Tip"/>
</dbReference>
<evidence type="ECO:0000256" key="8">
    <source>
        <dbReference type="SAM" id="SignalP"/>
    </source>
</evidence>
<organism evidence="10 11">
    <name type="scientific">Giardia muris</name>
    <dbReference type="NCBI Taxonomy" id="5742"/>
    <lineage>
        <taxon>Eukaryota</taxon>
        <taxon>Metamonada</taxon>
        <taxon>Diplomonadida</taxon>
        <taxon>Hexamitidae</taxon>
        <taxon>Giardiinae</taxon>
        <taxon>Giardia</taxon>
    </lineage>
</organism>
<feature type="signal peptide" evidence="8">
    <location>
        <begin position="1"/>
        <end position="17"/>
    </location>
</feature>
<accession>A0A4Z1SX79</accession>
<dbReference type="Pfam" id="PF23122">
    <property type="entry name" value="C2_ITFG1"/>
    <property type="match status" value="1"/>
</dbReference>
<protein>
    <recommendedName>
        <fullName evidence="9">T-cell immunomodulatory protein TIP C2 domain-containing protein</fullName>
    </recommendedName>
</protein>
<proteinExistence type="inferred from homology"/>
<dbReference type="SUPFAM" id="SSF69318">
    <property type="entry name" value="Integrin alpha N-terminal domain"/>
    <property type="match status" value="1"/>
</dbReference>
<evidence type="ECO:0000256" key="3">
    <source>
        <dbReference type="ARBA" id="ARBA00022692"/>
    </source>
</evidence>
<evidence type="ECO:0000256" key="7">
    <source>
        <dbReference type="SAM" id="Phobius"/>
    </source>
</evidence>
<dbReference type="VEuPathDB" id="GiardiaDB:GMRT_10273"/>
<evidence type="ECO:0000256" key="4">
    <source>
        <dbReference type="ARBA" id="ARBA00022989"/>
    </source>
</evidence>
<name>A0A4Z1SX79_GIAMU</name>
<dbReference type="OrthoDB" id="10250728at2759"/>
<evidence type="ECO:0000256" key="2">
    <source>
        <dbReference type="ARBA" id="ARBA00006496"/>
    </source>
</evidence>
<comment type="similarity">
    <text evidence="2">Belongs to the TIP family.</text>
</comment>
<keyword evidence="8" id="KW-0732">Signal</keyword>
<keyword evidence="5 7" id="KW-0472">Membrane</keyword>
<evidence type="ECO:0000256" key="6">
    <source>
        <dbReference type="ARBA" id="ARBA00023180"/>
    </source>
</evidence>
<sequence length="729" mass="80535">MIPFICVSLAAYTAVSLLPENPTVAALADVTNTRVPDLITLDANKACFLIYNNTGPTSGNLSNPLAAMELLVGPICPQEHVTGLNNHKIISIKALDFSRNGKVDLLVSLATDTIHNARVTEEVVNLLYLSVGEENSKFGSKITAKTYPDEGNYRFYAPVKLHNTYEPPIPMMINKYVDAPDLVYPSDNKTLSVFINTLANYNDEDVIIDCINGAVDECFSTTSLYALTDPNASLSFPMDVSQIDLEGGCVAQIAVKVSRPCSVISQDLNYMEQQSTITEAYNSVNTNSFLPYTGDAICEFLDMLHITFTSTSQHTPYVLDEEHSFLLGSGVGALTFFDVNGNGAIDIVYPVCRGKDCIEENSIHILYNEQMKVCWADNAGSTCRTLGEMCTPDLDYTFNADPEDVVIINIMKIFTGDNWKVALGQVPEVVRISILDKSRTRRPTMLVPLTDGSKTMMVMMNLSPCENGEEGVLEVTPDYVLGCPKYIQPSATNKERFYPTSITLNDIPDEENVDIHVGAFIDLLYRGNFLLFLNNKTNTIILESSQVPKGYGLFARGLNDLCIESCGYATPSWSFISSSTIVPGITFKYVTSDLFNKVVGVGTQLASLTYNPLETPYLFWGISDISQYIEAVYAGNIFGERQRDCYNSWSGVVPNSFIEIFQYPVDAPKSWIIKAYLPAANLTQIALLTCASILIGTLLLTSVGLYCCENKRDKREEKELESSLYRDEL</sequence>
<evidence type="ECO:0000256" key="1">
    <source>
        <dbReference type="ARBA" id="ARBA00004479"/>
    </source>
</evidence>
<keyword evidence="3 7" id="KW-0812">Transmembrane</keyword>
<evidence type="ECO:0000313" key="11">
    <source>
        <dbReference type="Proteomes" id="UP000315496"/>
    </source>
</evidence>
<gene>
    <name evidence="10" type="ORF">GMRT_10273</name>
</gene>
<dbReference type="Proteomes" id="UP000315496">
    <property type="component" value="Chromosome 1"/>
</dbReference>
<dbReference type="PANTHER" id="PTHR13412:SF0">
    <property type="entry name" value="T-CELL IMMUNOMODULATORY PROTEIN"/>
    <property type="match status" value="1"/>
</dbReference>
<keyword evidence="11" id="KW-1185">Reference proteome</keyword>
<comment type="subcellular location">
    <subcellularLocation>
        <location evidence="1">Membrane</location>
        <topology evidence="1">Single-pass type I membrane protein</topology>
    </subcellularLocation>
</comment>
<dbReference type="InterPro" id="IPR028994">
    <property type="entry name" value="Integrin_alpha_N"/>
</dbReference>
<dbReference type="GO" id="GO:0005886">
    <property type="term" value="C:plasma membrane"/>
    <property type="evidence" value="ECO:0007669"/>
    <property type="project" value="TreeGrafter"/>
</dbReference>
<dbReference type="InterPro" id="IPR057089">
    <property type="entry name" value="C2_TIP"/>
</dbReference>
<evidence type="ECO:0000259" key="9">
    <source>
        <dbReference type="Pfam" id="PF23122"/>
    </source>
</evidence>
<evidence type="ECO:0000313" key="10">
    <source>
        <dbReference type="EMBL" id="TNJ29435.1"/>
    </source>
</evidence>
<feature type="chain" id="PRO_5021291392" description="T-cell immunomodulatory protein TIP C2 domain-containing protein" evidence="8">
    <location>
        <begin position="18"/>
        <end position="729"/>
    </location>
</feature>
<feature type="transmembrane region" description="Helical" evidence="7">
    <location>
        <begin position="685"/>
        <end position="708"/>
    </location>
</feature>
<keyword evidence="6" id="KW-0325">Glycoprotein</keyword>